<evidence type="ECO:0000256" key="1">
    <source>
        <dbReference type="ARBA" id="ARBA00004141"/>
    </source>
</evidence>
<dbReference type="InterPro" id="IPR014738">
    <property type="entry name" value="Citrate_transporter"/>
</dbReference>
<evidence type="ECO:0000313" key="9">
    <source>
        <dbReference type="Proteomes" id="UP000308744"/>
    </source>
</evidence>
<feature type="domain" description="Citrate transporter-like" evidence="7">
    <location>
        <begin position="32"/>
        <end position="401"/>
    </location>
</feature>
<feature type="transmembrane region" description="Helical" evidence="6">
    <location>
        <begin position="433"/>
        <end position="454"/>
    </location>
</feature>
<evidence type="ECO:0000256" key="2">
    <source>
        <dbReference type="ARBA" id="ARBA00022448"/>
    </source>
</evidence>
<name>A0A4U2YG24_9BACI</name>
<dbReference type="EMBL" id="SZPU01000092">
    <property type="protein sequence ID" value="TKI59455.1"/>
    <property type="molecule type" value="Genomic_DNA"/>
</dbReference>
<evidence type="ECO:0000313" key="8">
    <source>
        <dbReference type="EMBL" id="TKI59455.1"/>
    </source>
</evidence>
<accession>A0A4U2YG24</accession>
<dbReference type="GO" id="GO:0005886">
    <property type="term" value="C:plasma membrane"/>
    <property type="evidence" value="ECO:0007669"/>
    <property type="project" value="TreeGrafter"/>
</dbReference>
<dbReference type="PANTHER" id="PTHR30354:SF26">
    <property type="entry name" value="TRANSPORTER, PUTATIVE-RELATED"/>
    <property type="match status" value="1"/>
</dbReference>
<comment type="subcellular location">
    <subcellularLocation>
        <location evidence="1">Membrane</location>
        <topology evidence="1">Multi-pass membrane protein</topology>
    </subcellularLocation>
</comment>
<feature type="transmembrane region" description="Helical" evidence="6">
    <location>
        <begin position="110"/>
        <end position="126"/>
    </location>
</feature>
<evidence type="ECO:0000256" key="4">
    <source>
        <dbReference type="ARBA" id="ARBA00022989"/>
    </source>
</evidence>
<dbReference type="Pfam" id="PF03600">
    <property type="entry name" value="CitMHS"/>
    <property type="match status" value="1"/>
</dbReference>
<reference evidence="8 9" key="1">
    <citation type="submission" date="2019-04" db="EMBL/GenBank/DDBJ databases">
        <title>Lysinibacillus genome sequencing.</title>
        <authorList>
            <person name="Dunlap C."/>
        </authorList>
    </citation>
    <scope>NUCLEOTIDE SEQUENCE [LARGE SCALE GENOMIC DNA]</scope>
    <source>
        <strain evidence="8 9">CCTCC AB 2010389</strain>
    </source>
</reference>
<proteinExistence type="predicted"/>
<dbReference type="AlphaFoldDB" id="A0A4U2YG24"/>
<dbReference type="InterPro" id="IPR003474">
    <property type="entry name" value="Glcn_transporter"/>
</dbReference>
<feature type="transmembrane region" description="Helical" evidence="6">
    <location>
        <begin position="42"/>
        <end position="60"/>
    </location>
</feature>
<comment type="caution">
    <text evidence="8">The sequence shown here is derived from an EMBL/GenBank/DDBJ whole genome shotgun (WGS) entry which is preliminary data.</text>
</comment>
<dbReference type="Proteomes" id="UP000308744">
    <property type="component" value="Unassembled WGS sequence"/>
</dbReference>
<feature type="transmembrane region" description="Helical" evidence="6">
    <location>
        <begin position="15"/>
        <end position="35"/>
    </location>
</feature>
<protein>
    <submittedName>
        <fullName evidence="8">Citrate transporter</fullName>
    </submittedName>
</protein>
<dbReference type="GO" id="GO:0015137">
    <property type="term" value="F:citrate transmembrane transporter activity"/>
    <property type="evidence" value="ECO:0007669"/>
    <property type="project" value="InterPro"/>
</dbReference>
<dbReference type="InterPro" id="IPR004680">
    <property type="entry name" value="Cit_transptr-like_dom"/>
</dbReference>
<organism evidence="8 9">
    <name type="scientific">Lysinibacillus mangiferihumi</name>
    <dbReference type="NCBI Taxonomy" id="1130819"/>
    <lineage>
        <taxon>Bacteria</taxon>
        <taxon>Bacillati</taxon>
        <taxon>Bacillota</taxon>
        <taxon>Bacilli</taxon>
        <taxon>Bacillales</taxon>
        <taxon>Bacillaceae</taxon>
        <taxon>Lysinibacillus</taxon>
    </lineage>
</organism>
<keyword evidence="2" id="KW-0813">Transport</keyword>
<feature type="transmembrane region" description="Helical" evidence="6">
    <location>
        <begin position="195"/>
        <end position="215"/>
    </location>
</feature>
<evidence type="ECO:0000256" key="3">
    <source>
        <dbReference type="ARBA" id="ARBA00022692"/>
    </source>
</evidence>
<dbReference type="NCBIfam" id="TIGR00784">
    <property type="entry name" value="citMHS"/>
    <property type="match status" value="1"/>
</dbReference>
<feature type="transmembrane region" description="Helical" evidence="6">
    <location>
        <begin position="395"/>
        <end position="421"/>
    </location>
</feature>
<feature type="transmembrane region" description="Helical" evidence="6">
    <location>
        <begin position="155"/>
        <end position="175"/>
    </location>
</feature>
<sequence length="456" mass="48947">MLPFSSQNTQLKGGVFLSLSILGFITIIVIIALLISGRVSPLVAMVIPPIIATFIAGFRFEELGEFFSSGLSSVMNVAVMFIFAIIFFGIMQDVGLFEPLINKMIALTKGRIVVVAIVTVLIAVVAQLDGSGASTFLITIPALLPLYLRLRMNPYLLLLLIAGAAAVVNMVPWGGPLGRVASVLEVDITELWYPLIPIQIIGVLLMLALALYLGFREKHRILKQYGTLDFTHDDQHITQGVVSSEVDLSLRRPKLLWVNAVIAVMVIGVLVAGIVPAALAFLIGVAIALPINYRTPKEQMERVRTHAPNALTMASIIIAAGLFLGILNGTGMLNAIANNAVNILPSGLSSYLHIIIGILGVPFDLLLSTDAYYFALFPVVEQIGLSFGIDSLSTAYAMIIGNIVGTFVSPLAPAVWLALGLSGLEMGKHLKYSFFWMWGLSIVLLGIAIAIGIITI</sequence>
<feature type="transmembrane region" description="Helical" evidence="6">
    <location>
        <begin position="132"/>
        <end position="148"/>
    </location>
</feature>
<keyword evidence="3 6" id="KW-0812">Transmembrane</keyword>
<gene>
    <name evidence="8" type="ORF">FC756_20770</name>
</gene>
<feature type="transmembrane region" description="Helical" evidence="6">
    <location>
        <begin position="309"/>
        <end position="330"/>
    </location>
</feature>
<keyword evidence="9" id="KW-1185">Reference proteome</keyword>
<feature type="transmembrane region" description="Helical" evidence="6">
    <location>
        <begin position="256"/>
        <end position="289"/>
    </location>
</feature>
<keyword evidence="4 6" id="KW-1133">Transmembrane helix</keyword>
<evidence type="ECO:0000256" key="5">
    <source>
        <dbReference type="ARBA" id="ARBA00023136"/>
    </source>
</evidence>
<evidence type="ECO:0000259" key="7">
    <source>
        <dbReference type="Pfam" id="PF03600"/>
    </source>
</evidence>
<dbReference type="PANTHER" id="PTHR30354">
    <property type="entry name" value="GNT FAMILY GLUCONATE TRANSPORTER"/>
    <property type="match status" value="1"/>
</dbReference>
<dbReference type="GO" id="GO:0015128">
    <property type="term" value="F:gluconate transmembrane transporter activity"/>
    <property type="evidence" value="ECO:0007669"/>
    <property type="project" value="InterPro"/>
</dbReference>
<feature type="transmembrane region" description="Helical" evidence="6">
    <location>
        <begin position="66"/>
        <end position="90"/>
    </location>
</feature>
<keyword evidence="5 6" id="KW-0472">Membrane</keyword>
<evidence type="ECO:0000256" key="6">
    <source>
        <dbReference type="SAM" id="Phobius"/>
    </source>
</evidence>